<dbReference type="Proteomes" id="UP000796761">
    <property type="component" value="Unassembled WGS sequence"/>
</dbReference>
<protein>
    <submittedName>
        <fullName evidence="1">Uncharacterized protein</fullName>
    </submittedName>
</protein>
<dbReference type="EMBL" id="SWJQ01000229">
    <property type="protein sequence ID" value="TRZ18196.1"/>
    <property type="molecule type" value="Genomic_DNA"/>
</dbReference>
<proteinExistence type="predicted"/>
<feature type="non-terminal residue" evidence="1">
    <location>
        <position position="66"/>
    </location>
</feature>
<comment type="caution">
    <text evidence="1">The sequence shown here is derived from an EMBL/GenBank/DDBJ whole genome shotgun (WGS) entry which is preliminary data.</text>
</comment>
<dbReference type="AlphaFoldDB" id="A0A8K1LLM7"/>
<name>A0A8K1LLM7_9PASS</name>
<evidence type="ECO:0000313" key="2">
    <source>
        <dbReference type="Proteomes" id="UP000796761"/>
    </source>
</evidence>
<evidence type="ECO:0000313" key="1">
    <source>
        <dbReference type="EMBL" id="TRZ18196.1"/>
    </source>
</evidence>
<organism evidence="1 2">
    <name type="scientific">Zosterops borbonicus</name>
    <dbReference type="NCBI Taxonomy" id="364589"/>
    <lineage>
        <taxon>Eukaryota</taxon>
        <taxon>Metazoa</taxon>
        <taxon>Chordata</taxon>
        <taxon>Craniata</taxon>
        <taxon>Vertebrata</taxon>
        <taxon>Euteleostomi</taxon>
        <taxon>Archelosauria</taxon>
        <taxon>Archosauria</taxon>
        <taxon>Dinosauria</taxon>
        <taxon>Saurischia</taxon>
        <taxon>Theropoda</taxon>
        <taxon>Coelurosauria</taxon>
        <taxon>Aves</taxon>
        <taxon>Neognathae</taxon>
        <taxon>Neoaves</taxon>
        <taxon>Telluraves</taxon>
        <taxon>Australaves</taxon>
        <taxon>Passeriformes</taxon>
        <taxon>Sylvioidea</taxon>
        <taxon>Zosteropidae</taxon>
        <taxon>Zosterops</taxon>
    </lineage>
</organism>
<gene>
    <name evidence="1" type="ORF">HGM15179_008862</name>
</gene>
<sequence length="66" mass="7348">RLPQVKLTFMTFSTKSSAFLLCIKNVKGPLRCVRAHSGRTDPLSWFRRGEGGRGGCRPPLCRDGRA</sequence>
<accession>A0A8K1LLM7</accession>
<feature type="non-terminal residue" evidence="1">
    <location>
        <position position="1"/>
    </location>
</feature>
<reference evidence="1" key="1">
    <citation type="submission" date="2019-04" db="EMBL/GenBank/DDBJ databases">
        <title>Genome assembly of Zosterops borbonicus 15179.</title>
        <authorList>
            <person name="Leroy T."/>
            <person name="Anselmetti Y."/>
            <person name="Tilak M.-K."/>
            <person name="Nabholz B."/>
        </authorList>
    </citation>
    <scope>NUCLEOTIDE SEQUENCE</scope>
    <source>
        <strain evidence="1">HGM_15179</strain>
        <tissue evidence="1">Muscle</tissue>
    </source>
</reference>
<keyword evidence="2" id="KW-1185">Reference proteome</keyword>